<dbReference type="Proteomes" id="UP000316639">
    <property type="component" value="Unassembled WGS sequence"/>
</dbReference>
<accession>A0A563F163</accession>
<proteinExistence type="predicted"/>
<keyword evidence="2" id="KW-1185">Reference proteome</keyword>
<evidence type="ECO:0000313" key="2">
    <source>
        <dbReference type="Proteomes" id="UP000316639"/>
    </source>
</evidence>
<protein>
    <submittedName>
        <fullName evidence="1">Uncharacterized protein</fullName>
    </submittedName>
</protein>
<organism evidence="1 2">
    <name type="scientific">Lentzea tibetensis</name>
    <dbReference type="NCBI Taxonomy" id="2591470"/>
    <lineage>
        <taxon>Bacteria</taxon>
        <taxon>Bacillati</taxon>
        <taxon>Actinomycetota</taxon>
        <taxon>Actinomycetes</taxon>
        <taxon>Pseudonocardiales</taxon>
        <taxon>Pseudonocardiaceae</taxon>
        <taxon>Lentzea</taxon>
    </lineage>
</organism>
<evidence type="ECO:0000313" key="1">
    <source>
        <dbReference type="EMBL" id="TWP53522.1"/>
    </source>
</evidence>
<dbReference type="RefSeq" id="WP_146349933.1">
    <property type="nucleotide sequence ID" value="NZ_VOBR01000003.1"/>
</dbReference>
<comment type="caution">
    <text evidence="1">The sequence shown here is derived from an EMBL/GenBank/DDBJ whole genome shotgun (WGS) entry which is preliminary data.</text>
</comment>
<dbReference type="AlphaFoldDB" id="A0A563F163"/>
<reference evidence="1 2" key="1">
    <citation type="submission" date="2019-07" db="EMBL/GenBank/DDBJ databases">
        <title>Lentzea xizangensis sp. nov., isolated from Qinghai-Tibetan Plateau Soils.</title>
        <authorList>
            <person name="Huang J."/>
        </authorList>
    </citation>
    <scope>NUCLEOTIDE SEQUENCE [LARGE SCALE GENOMIC DNA]</scope>
    <source>
        <strain evidence="1 2">FXJ1.1311</strain>
    </source>
</reference>
<gene>
    <name evidence="1" type="ORF">FKR81_06105</name>
</gene>
<dbReference type="OrthoDB" id="3689758at2"/>
<sequence length="136" mass="13708">MTQLVDTLKKVIGSLTALPPNPGNAAAPLGDILGVLSALQGAKCLPTPPVSAPVALPVDLQWQGPEECLPVVMSLFSNVFGLLGKVLPGAGLPDPTKLLSLVTDLLKTLTDALQKCGLPAPPGGLPTLPGLPGLPT</sequence>
<dbReference type="EMBL" id="VOBR01000003">
    <property type="protein sequence ID" value="TWP53522.1"/>
    <property type="molecule type" value="Genomic_DNA"/>
</dbReference>
<name>A0A563F163_9PSEU</name>